<gene>
    <name evidence="3" type="ORF">ASZ90_008198</name>
</gene>
<feature type="domain" description="PilZ" evidence="2">
    <location>
        <begin position="25"/>
        <end position="133"/>
    </location>
</feature>
<dbReference type="SUPFAM" id="SSF141371">
    <property type="entry name" value="PilZ domain-like"/>
    <property type="match status" value="1"/>
</dbReference>
<protein>
    <recommendedName>
        <fullName evidence="2">PilZ domain-containing protein</fullName>
    </recommendedName>
</protein>
<evidence type="ECO:0000256" key="1">
    <source>
        <dbReference type="SAM" id="MobiDB-lite"/>
    </source>
</evidence>
<sequence>MREKKRVKAPEENKNKSEEQLSGEERRRAERLREDNEITITIVSGGKDLPQEKIIYNYTKDISVGGARIQANIFLPVHALLKIDLILKNLRQKITAFGKVKWSKIIIENKTYEAGVEFVDTPEESIKTLEYYISCRQKYTKLNPVGMPFWLFAKFNK</sequence>
<dbReference type="Pfam" id="PF07238">
    <property type="entry name" value="PilZ"/>
    <property type="match status" value="1"/>
</dbReference>
<dbReference type="InterPro" id="IPR009875">
    <property type="entry name" value="PilZ_domain"/>
</dbReference>
<dbReference type="GO" id="GO:0035438">
    <property type="term" value="F:cyclic-di-GMP binding"/>
    <property type="evidence" value="ECO:0007669"/>
    <property type="project" value="InterPro"/>
</dbReference>
<organism evidence="3">
    <name type="scientific">hydrocarbon metagenome</name>
    <dbReference type="NCBI Taxonomy" id="938273"/>
    <lineage>
        <taxon>unclassified sequences</taxon>
        <taxon>metagenomes</taxon>
        <taxon>ecological metagenomes</taxon>
    </lineage>
</organism>
<dbReference type="EMBL" id="LNQE01000996">
    <property type="protein sequence ID" value="KUG21997.1"/>
    <property type="molecule type" value="Genomic_DNA"/>
</dbReference>
<name>A0A0W8FM53_9ZZZZ</name>
<comment type="caution">
    <text evidence="3">The sequence shown here is derived from an EMBL/GenBank/DDBJ whole genome shotgun (WGS) entry which is preliminary data.</text>
</comment>
<accession>A0A0W8FM53</accession>
<evidence type="ECO:0000313" key="3">
    <source>
        <dbReference type="EMBL" id="KUG21997.1"/>
    </source>
</evidence>
<dbReference type="Gene3D" id="2.40.10.220">
    <property type="entry name" value="predicted glycosyltransferase like domains"/>
    <property type="match status" value="1"/>
</dbReference>
<dbReference type="AlphaFoldDB" id="A0A0W8FM53"/>
<evidence type="ECO:0000259" key="2">
    <source>
        <dbReference type="Pfam" id="PF07238"/>
    </source>
</evidence>
<proteinExistence type="predicted"/>
<reference evidence="3" key="1">
    <citation type="journal article" date="2015" name="Proc. Natl. Acad. Sci. U.S.A.">
        <title>Networks of energetic and metabolic interactions define dynamics in microbial communities.</title>
        <authorList>
            <person name="Embree M."/>
            <person name="Liu J.K."/>
            <person name="Al-Bassam M.M."/>
            <person name="Zengler K."/>
        </authorList>
    </citation>
    <scope>NUCLEOTIDE SEQUENCE</scope>
</reference>
<feature type="region of interest" description="Disordered" evidence="1">
    <location>
        <begin position="1"/>
        <end position="30"/>
    </location>
</feature>